<evidence type="ECO:0000313" key="4">
    <source>
        <dbReference type="EMBL" id="NLP40186.1"/>
    </source>
</evidence>
<dbReference type="SUPFAM" id="SSF90002">
    <property type="entry name" value="Hypothetical protein YjiA, C-terminal domain"/>
    <property type="match status" value="1"/>
</dbReference>
<dbReference type="Pfam" id="PF07683">
    <property type="entry name" value="CobW_C"/>
    <property type="match status" value="1"/>
</dbReference>
<comment type="caution">
    <text evidence="4">The sequence shown here is derived from an EMBL/GenBank/DDBJ whole genome shotgun (WGS) entry which is preliminary data.</text>
</comment>
<evidence type="ECO:0000259" key="3">
    <source>
        <dbReference type="SMART" id="SM00833"/>
    </source>
</evidence>
<dbReference type="EMBL" id="JAAYSN010000298">
    <property type="protein sequence ID" value="NLP40186.1"/>
    <property type="molecule type" value="Genomic_DNA"/>
</dbReference>
<dbReference type="SMART" id="SM00833">
    <property type="entry name" value="CobW_C"/>
    <property type="match status" value="1"/>
</dbReference>
<dbReference type="AlphaFoldDB" id="A0A7X8RIJ0"/>
<reference evidence="4 5" key="1">
    <citation type="journal article" date="2020" name="Biotechnol. Biofuels">
        <title>New insights from the biogas microbiome by comprehensive genome-resolved metagenomics of nearly 1600 species originating from multiple anaerobic digesters.</title>
        <authorList>
            <person name="Campanaro S."/>
            <person name="Treu L."/>
            <person name="Rodriguez-R L.M."/>
            <person name="Kovalovszki A."/>
            <person name="Ziels R.M."/>
            <person name="Maus I."/>
            <person name="Zhu X."/>
            <person name="Kougias P.G."/>
            <person name="Basile A."/>
            <person name="Luo G."/>
            <person name="Schluter A."/>
            <person name="Konstantinidis K.T."/>
            <person name="Angelidaki I."/>
        </authorList>
    </citation>
    <scope>NUCLEOTIDE SEQUENCE [LARGE SCALE GENOMIC DNA]</scope>
    <source>
        <strain evidence="4">AS23ysBPME_344</strain>
    </source>
</reference>
<dbReference type="InterPro" id="IPR011629">
    <property type="entry name" value="CobW-like_C"/>
</dbReference>
<organism evidence="4 5">
    <name type="scientific">Corynebacterium pollutisoli</name>
    <dbReference type="NCBI Taxonomy" id="1610489"/>
    <lineage>
        <taxon>Bacteria</taxon>
        <taxon>Bacillati</taxon>
        <taxon>Actinomycetota</taxon>
        <taxon>Actinomycetes</taxon>
        <taxon>Mycobacteriales</taxon>
        <taxon>Corynebacteriaceae</taxon>
        <taxon>Corynebacterium</taxon>
    </lineage>
</organism>
<dbReference type="Proteomes" id="UP000568696">
    <property type="component" value="Unassembled WGS sequence"/>
</dbReference>
<evidence type="ECO:0000256" key="1">
    <source>
        <dbReference type="ARBA" id="ARBA00022741"/>
    </source>
</evidence>
<protein>
    <submittedName>
        <fullName evidence="4">GTP-binding protein</fullName>
    </submittedName>
</protein>
<keyword evidence="2" id="KW-0143">Chaperone</keyword>
<evidence type="ECO:0000256" key="2">
    <source>
        <dbReference type="ARBA" id="ARBA00023186"/>
    </source>
</evidence>
<dbReference type="InterPro" id="IPR051927">
    <property type="entry name" value="Zn_Chap_cDPG_Synth"/>
</dbReference>
<dbReference type="GO" id="GO:0000166">
    <property type="term" value="F:nucleotide binding"/>
    <property type="evidence" value="ECO:0007669"/>
    <property type="project" value="UniProtKB-KW"/>
</dbReference>
<keyword evidence="1" id="KW-0547">Nucleotide-binding</keyword>
<feature type="non-terminal residue" evidence="4">
    <location>
        <position position="1"/>
    </location>
</feature>
<proteinExistence type="predicted"/>
<sequence>ELENPHTPETEEYGISSVTFRSDRPFHQERLLQVLRSTVGLVRSKGYCWIAENIQVAQVWHQAGPDLSIRPAALWGQTDLTPGSEIVLIGIDLDGADVLRRLEDATLTRGEMADTLLAHQPQA</sequence>
<dbReference type="PANTHER" id="PTHR43603:SF1">
    <property type="entry name" value="ZINC-REGULATED GTPASE METALLOPROTEIN ACTIVATOR 1"/>
    <property type="match status" value="1"/>
</dbReference>
<feature type="domain" description="CobW C-terminal" evidence="3">
    <location>
        <begin position="15"/>
        <end position="106"/>
    </location>
</feature>
<evidence type="ECO:0000313" key="5">
    <source>
        <dbReference type="Proteomes" id="UP000568696"/>
    </source>
</evidence>
<accession>A0A7X8RIJ0</accession>
<dbReference type="InterPro" id="IPR036627">
    <property type="entry name" value="CobW-likC_sf"/>
</dbReference>
<dbReference type="PANTHER" id="PTHR43603">
    <property type="entry name" value="COBW DOMAIN-CONTAINING PROTEIN DDB_G0274527"/>
    <property type="match status" value="1"/>
</dbReference>
<dbReference type="Gene3D" id="3.30.1220.10">
    <property type="entry name" value="CobW-like, C-terminal domain"/>
    <property type="match status" value="1"/>
</dbReference>
<gene>
    <name evidence="4" type="ORF">GX356_10820</name>
</gene>
<name>A0A7X8RIJ0_9CORY</name>